<accession>A0A6N2TBK5</accession>
<dbReference type="Gene3D" id="2.30.110.40">
    <property type="entry name" value="Phage tail tube protein"/>
    <property type="match status" value="1"/>
</dbReference>
<proteinExistence type="predicted"/>
<sequence>MEYTRLTDTVNAQEGRAYITKNGKNRRLFELSKLSANVEIKTKTKQMLGNRVEQTKPTGMKITGSLTAYLMTSDFIDYAKSYKETGVLEPITIQTVMEDPQSTVGRSEILLKDVVLSKAALVNIDDSTDDAATFDTDFTAGDFEILSRFVEPEVR</sequence>
<protein>
    <submittedName>
        <fullName evidence="1">Phage-like element PBSX protein XkdM</fullName>
    </submittedName>
</protein>
<dbReference type="InterPro" id="IPR038628">
    <property type="entry name" value="XkdM-like_sf"/>
</dbReference>
<dbReference type="InterPro" id="IPR018989">
    <property type="entry name" value="DUF2001"/>
</dbReference>
<dbReference type="Pfam" id="PF09393">
    <property type="entry name" value="DUF2001"/>
    <property type="match status" value="1"/>
</dbReference>
<dbReference type="EMBL" id="CACRSL010000003">
    <property type="protein sequence ID" value="VYT02153.1"/>
    <property type="molecule type" value="Genomic_DNA"/>
</dbReference>
<dbReference type="AlphaFoldDB" id="A0A6N2TBK5"/>
<name>A0A6N2TBK5_9FIRM</name>
<reference evidence="1" key="1">
    <citation type="submission" date="2019-11" db="EMBL/GenBank/DDBJ databases">
        <authorList>
            <person name="Feng L."/>
        </authorList>
    </citation>
    <scope>NUCLEOTIDE SEQUENCE</scope>
    <source>
        <strain evidence="1">AundefinedLFYP135</strain>
    </source>
</reference>
<gene>
    <name evidence="1" type="primary">xkdM_2</name>
    <name evidence="1" type="ORF">AULFYP135_01326</name>
</gene>
<organism evidence="1">
    <name type="scientific">uncultured Anaerotruncus sp</name>
    <dbReference type="NCBI Taxonomy" id="905011"/>
    <lineage>
        <taxon>Bacteria</taxon>
        <taxon>Bacillati</taxon>
        <taxon>Bacillota</taxon>
        <taxon>Clostridia</taxon>
        <taxon>Eubacteriales</taxon>
        <taxon>Oscillospiraceae</taxon>
        <taxon>Anaerotruncus</taxon>
        <taxon>environmental samples</taxon>
    </lineage>
</organism>
<dbReference type="SUPFAM" id="SSF69279">
    <property type="entry name" value="Phage tail proteins"/>
    <property type="match status" value="1"/>
</dbReference>
<evidence type="ECO:0000313" key="1">
    <source>
        <dbReference type="EMBL" id="VYT02153.1"/>
    </source>
</evidence>